<dbReference type="OrthoDB" id="7441080at2"/>
<sequence length="283" mass="30566">MDTLRFPGDAMSGDVFWPDDPLDLTGFEHFAEAEAEASACHAPPPAIGQDERRMQVRAYNFWAGLLGEEEFPEIHRLDPNGHPDFGPYSVLLDLSGDQGDPRIAHLGTALAQACDCTLGSDAVHLSGVPGNSLLTRITDHYGELLSNRAPIGFEAEFASGPDRLAIYRGILLPFSTDGHVIDHVYGVLNWKELVDAETAEALAATVELSADARGDAMTPWGEAIAEPLAARLRSLTPTGFDEIASDGPEFALLMARRMSSGNVVLLGELPYDREEVERAARAL</sequence>
<evidence type="ECO:0008006" key="3">
    <source>
        <dbReference type="Google" id="ProtNLM"/>
    </source>
</evidence>
<reference evidence="1 2" key="1">
    <citation type="submission" date="2017-01" db="EMBL/GenBank/DDBJ databases">
        <title>Complete genome sequence of esterase-producing bacterium Croceicoccus marinus E4A9.</title>
        <authorList>
            <person name="Wu Y.-H."/>
            <person name="Cheng H."/>
            <person name="Xu L."/>
            <person name="Huo Y.-Y."/>
            <person name="Wang C.-S."/>
            <person name="Xu X.-W."/>
        </authorList>
    </citation>
    <scope>NUCLEOTIDE SEQUENCE [LARGE SCALE GENOMIC DNA]</scope>
    <source>
        <strain evidence="1 2">E4A9</strain>
    </source>
</reference>
<dbReference type="EMBL" id="CP019602">
    <property type="protein sequence ID" value="ARU16940.1"/>
    <property type="molecule type" value="Genomic_DNA"/>
</dbReference>
<protein>
    <recommendedName>
        <fullName evidence="3">PAS domain-containing protein</fullName>
    </recommendedName>
</protein>
<dbReference type="STRING" id="450378.GCA_001661675_02648"/>
<name>A0A1Z1FDW5_9SPHN</name>
<keyword evidence="2" id="KW-1185">Reference proteome</keyword>
<dbReference type="KEGG" id="cman:A9D14_13180"/>
<organism evidence="1 2">
    <name type="scientific">Croceicoccus marinus</name>
    <dbReference type="NCBI Taxonomy" id="450378"/>
    <lineage>
        <taxon>Bacteria</taxon>
        <taxon>Pseudomonadati</taxon>
        <taxon>Pseudomonadota</taxon>
        <taxon>Alphaproteobacteria</taxon>
        <taxon>Sphingomonadales</taxon>
        <taxon>Erythrobacteraceae</taxon>
        <taxon>Croceicoccus</taxon>
    </lineage>
</organism>
<proteinExistence type="predicted"/>
<gene>
    <name evidence="1" type="ORF">A9D14_13180</name>
</gene>
<evidence type="ECO:0000313" key="2">
    <source>
        <dbReference type="Proteomes" id="UP000195807"/>
    </source>
</evidence>
<accession>A0A1Z1FDW5</accession>
<dbReference type="RefSeq" id="WP_066847256.1">
    <property type="nucleotide sequence ID" value="NZ_CP019602.1"/>
</dbReference>
<evidence type="ECO:0000313" key="1">
    <source>
        <dbReference type="EMBL" id="ARU16940.1"/>
    </source>
</evidence>
<dbReference type="AlphaFoldDB" id="A0A1Z1FDW5"/>
<dbReference type="Proteomes" id="UP000195807">
    <property type="component" value="Chromosome"/>
</dbReference>